<dbReference type="SUPFAM" id="SSF52058">
    <property type="entry name" value="L domain-like"/>
    <property type="match status" value="1"/>
</dbReference>
<evidence type="ECO:0000256" key="3">
    <source>
        <dbReference type="ARBA" id="ARBA00022737"/>
    </source>
</evidence>
<dbReference type="Gene3D" id="3.80.10.10">
    <property type="entry name" value="Ribonuclease Inhibitor"/>
    <property type="match status" value="2"/>
</dbReference>
<dbReference type="SMART" id="SM00369">
    <property type="entry name" value="LRR_TYP"/>
    <property type="match status" value="7"/>
</dbReference>
<dbReference type="SMART" id="SM00365">
    <property type="entry name" value="LRR_SD22"/>
    <property type="match status" value="3"/>
</dbReference>
<feature type="transmembrane region" description="Helical" evidence="5">
    <location>
        <begin position="485"/>
        <end position="508"/>
    </location>
</feature>
<dbReference type="SMART" id="SM00082">
    <property type="entry name" value="LRRCT"/>
    <property type="match status" value="1"/>
</dbReference>
<evidence type="ECO:0000256" key="6">
    <source>
        <dbReference type="SAM" id="SignalP"/>
    </source>
</evidence>
<dbReference type="InterPro" id="IPR026906">
    <property type="entry name" value="LRR_5"/>
</dbReference>
<sequence>MTRQWLLLIFTFATFIMTSKCCPRECRCDSRRKTVYCHEKNLTTLPLWIPSDTKVLLLQRNNIGNSPELEAGLKELVNLEKLDLHNNKLTSFPCGLPSSLTYLSLSNNMLKYIGKDALKGLGNLQNLNLDGNNLTNEGMSQVKFDDVSSLDELVLSSNEMTSLPDALPASLKSLRVDHNKLDVIDSGSFSGNSQLITLDASWNQLDVGGLKGLSLLQNLRTLDLSRNKVSNIPSDLPENITDLLLSFNSIQYVFASAGTFGKIPHGDLQGFPQLQNLDLSSNQLRSVESGAFANLPITASVEIHDNPWRCDCNLVYLKTWFTHTTSVVASGNIRCSTPYSFSDVTLASIDVEALQCTRSSYAFMLSDITDSDVTIDYAATREPPYVTFTVMYGEMLCQSCEIESEDNSRLSTAAMWMEDYTILPISPGVAKEITGLQPSTRYAVCIVASYQHPDRIGIEQCDDFMTANVTATTSPLPINTSAIPIWVYAMTGVLALLVVIALVLIVVWKMKSRTPETRSYTQQPIPQQYLPNFLITQDPMTSQGRSLQNANKEFDVTLMVRRDLPHHHSDSCYSDSHDETTSTIHTGTGTMTSRTSHHIYEHLTSPSDQLLPSDVMPPTIPVAGATTMIV</sequence>
<gene>
    <name evidence="9" type="primary">Flrt2</name>
</gene>
<dbReference type="InterPro" id="IPR003591">
    <property type="entry name" value="Leu-rich_rpt_typical-subtyp"/>
</dbReference>
<feature type="domain" description="LRRCT" evidence="8">
    <location>
        <begin position="306"/>
        <end position="357"/>
    </location>
</feature>
<organism evidence="9">
    <name type="scientific">Phallusia mammillata</name>
    <dbReference type="NCBI Taxonomy" id="59560"/>
    <lineage>
        <taxon>Eukaryota</taxon>
        <taxon>Metazoa</taxon>
        <taxon>Chordata</taxon>
        <taxon>Tunicata</taxon>
        <taxon>Ascidiacea</taxon>
        <taxon>Phlebobranchia</taxon>
        <taxon>Ascidiidae</taxon>
        <taxon>Phallusia</taxon>
    </lineage>
</organism>
<keyword evidence="2 6" id="KW-0732">Signal</keyword>
<evidence type="ECO:0000256" key="1">
    <source>
        <dbReference type="ARBA" id="ARBA00022614"/>
    </source>
</evidence>
<dbReference type="GO" id="GO:0005886">
    <property type="term" value="C:plasma membrane"/>
    <property type="evidence" value="ECO:0007669"/>
    <property type="project" value="TreeGrafter"/>
</dbReference>
<evidence type="ECO:0000259" key="8">
    <source>
        <dbReference type="SMART" id="SM00082"/>
    </source>
</evidence>
<dbReference type="Pfam" id="PF01462">
    <property type="entry name" value="LRRNT"/>
    <property type="match status" value="1"/>
</dbReference>
<dbReference type="Pfam" id="PF13306">
    <property type="entry name" value="LRR_5"/>
    <property type="match status" value="1"/>
</dbReference>
<keyword evidence="5" id="KW-1133">Transmembrane helix</keyword>
<dbReference type="SMART" id="SM00013">
    <property type="entry name" value="LRRNT"/>
    <property type="match status" value="1"/>
</dbReference>
<keyword evidence="3" id="KW-0677">Repeat</keyword>
<name>A0A6F9DDS7_9ASCI</name>
<dbReference type="PANTHER" id="PTHR24369">
    <property type="entry name" value="ANTIGEN BSP, PUTATIVE-RELATED"/>
    <property type="match status" value="1"/>
</dbReference>
<dbReference type="PANTHER" id="PTHR24369:SF211">
    <property type="entry name" value="LEUCINE-RICH REPEAT-CONTAINING PROTEIN 15-LIKE"/>
    <property type="match status" value="1"/>
</dbReference>
<dbReference type="Pfam" id="PF13855">
    <property type="entry name" value="LRR_8"/>
    <property type="match status" value="2"/>
</dbReference>
<feature type="compositionally biased region" description="Low complexity" evidence="4">
    <location>
        <begin position="581"/>
        <end position="592"/>
    </location>
</feature>
<reference evidence="9" key="1">
    <citation type="submission" date="2020-04" db="EMBL/GenBank/DDBJ databases">
        <authorList>
            <person name="Neveu A P."/>
        </authorList>
    </citation>
    <scope>NUCLEOTIDE SEQUENCE</scope>
    <source>
        <tissue evidence="9">Whole embryo</tissue>
    </source>
</reference>
<dbReference type="InterPro" id="IPR050541">
    <property type="entry name" value="LRR_TM_domain-containing"/>
</dbReference>
<dbReference type="EMBL" id="LR785213">
    <property type="protein sequence ID" value="CAB3246489.1"/>
    <property type="molecule type" value="mRNA"/>
</dbReference>
<evidence type="ECO:0000256" key="2">
    <source>
        <dbReference type="ARBA" id="ARBA00022729"/>
    </source>
</evidence>
<accession>A0A6F9DDS7</accession>
<protein>
    <submittedName>
        <fullName evidence="9">Leucine-rich repeat transmembrane protein FLRT2-like</fullName>
    </submittedName>
</protein>
<keyword evidence="1" id="KW-0433">Leucine-rich repeat</keyword>
<feature type="chain" id="PRO_5026078317" evidence="6">
    <location>
        <begin position="22"/>
        <end position="630"/>
    </location>
</feature>
<feature type="signal peptide" evidence="6">
    <location>
        <begin position="1"/>
        <end position="21"/>
    </location>
</feature>
<dbReference type="InterPro" id="IPR032675">
    <property type="entry name" value="LRR_dom_sf"/>
</dbReference>
<evidence type="ECO:0000256" key="4">
    <source>
        <dbReference type="SAM" id="MobiDB-lite"/>
    </source>
</evidence>
<feature type="region of interest" description="Disordered" evidence="4">
    <location>
        <begin position="568"/>
        <end position="592"/>
    </location>
</feature>
<evidence type="ECO:0000259" key="7">
    <source>
        <dbReference type="SMART" id="SM00013"/>
    </source>
</evidence>
<proteinExistence type="evidence at transcript level"/>
<dbReference type="InterPro" id="IPR001611">
    <property type="entry name" value="Leu-rich_rpt"/>
</dbReference>
<dbReference type="PRINTS" id="PR00019">
    <property type="entry name" value="LEURICHRPT"/>
</dbReference>
<feature type="domain" description="LRRNT" evidence="7">
    <location>
        <begin position="21"/>
        <end position="55"/>
    </location>
</feature>
<dbReference type="AlphaFoldDB" id="A0A6F9DDS7"/>
<dbReference type="InterPro" id="IPR000483">
    <property type="entry name" value="Cys-rich_flank_reg_C"/>
</dbReference>
<dbReference type="PROSITE" id="PS51450">
    <property type="entry name" value="LRR"/>
    <property type="match status" value="3"/>
</dbReference>
<feature type="compositionally biased region" description="Basic and acidic residues" evidence="4">
    <location>
        <begin position="568"/>
        <end position="580"/>
    </location>
</feature>
<evidence type="ECO:0000313" key="9">
    <source>
        <dbReference type="EMBL" id="CAB3246489.1"/>
    </source>
</evidence>
<keyword evidence="5 9" id="KW-0812">Transmembrane</keyword>
<evidence type="ECO:0000256" key="5">
    <source>
        <dbReference type="SAM" id="Phobius"/>
    </source>
</evidence>
<keyword evidence="5" id="KW-0472">Membrane</keyword>
<dbReference type="InterPro" id="IPR000372">
    <property type="entry name" value="LRRNT"/>
</dbReference>